<dbReference type="GO" id="GO:0008270">
    <property type="term" value="F:zinc ion binding"/>
    <property type="evidence" value="ECO:0007669"/>
    <property type="project" value="InterPro"/>
</dbReference>
<sequence>MNYAKEIKNILNIEIRQNDGKPQYICVECVQTLCKAVELKQVAEVTQWRLAQEAEMVSESASNDYVDDCNNHDDEEIVIENLDAPKCEECRKTRDVNNDCKLCKENVKKPRCGRGPYICESCGLKLKTMWRLKTHM</sequence>
<evidence type="ECO:0000313" key="2">
    <source>
        <dbReference type="EMBL" id="CAH2226754.1"/>
    </source>
</evidence>
<name>A0A8S4R180_9NEOP</name>
<proteinExistence type="predicted"/>
<dbReference type="Proteomes" id="UP000838756">
    <property type="component" value="Unassembled WGS sequence"/>
</dbReference>
<gene>
    <name evidence="2" type="primary">jg7470</name>
    <name evidence="2" type="ORF">PAEG_LOCUS7449</name>
</gene>
<reference evidence="2" key="1">
    <citation type="submission" date="2022-03" db="EMBL/GenBank/DDBJ databases">
        <authorList>
            <person name="Lindestad O."/>
        </authorList>
    </citation>
    <scope>NUCLEOTIDE SEQUENCE</scope>
</reference>
<evidence type="ECO:0000313" key="3">
    <source>
        <dbReference type="Proteomes" id="UP000838756"/>
    </source>
</evidence>
<keyword evidence="3" id="KW-1185">Reference proteome</keyword>
<feature type="domain" description="ZAD" evidence="1">
    <location>
        <begin position="2"/>
        <end position="45"/>
    </location>
</feature>
<protein>
    <submittedName>
        <fullName evidence="2">Jg7470 protein</fullName>
    </submittedName>
</protein>
<dbReference type="SUPFAM" id="SSF57716">
    <property type="entry name" value="Glucocorticoid receptor-like (DNA-binding domain)"/>
    <property type="match status" value="1"/>
</dbReference>
<dbReference type="OrthoDB" id="6924383at2759"/>
<dbReference type="EMBL" id="CAKXAJ010021953">
    <property type="protein sequence ID" value="CAH2226754.1"/>
    <property type="molecule type" value="Genomic_DNA"/>
</dbReference>
<dbReference type="InterPro" id="IPR012934">
    <property type="entry name" value="Znf_AD"/>
</dbReference>
<dbReference type="AlphaFoldDB" id="A0A8S4R180"/>
<organism evidence="2 3">
    <name type="scientific">Pararge aegeria aegeria</name>
    <dbReference type="NCBI Taxonomy" id="348720"/>
    <lineage>
        <taxon>Eukaryota</taxon>
        <taxon>Metazoa</taxon>
        <taxon>Ecdysozoa</taxon>
        <taxon>Arthropoda</taxon>
        <taxon>Hexapoda</taxon>
        <taxon>Insecta</taxon>
        <taxon>Pterygota</taxon>
        <taxon>Neoptera</taxon>
        <taxon>Endopterygota</taxon>
        <taxon>Lepidoptera</taxon>
        <taxon>Glossata</taxon>
        <taxon>Ditrysia</taxon>
        <taxon>Papilionoidea</taxon>
        <taxon>Nymphalidae</taxon>
        <taxon>Satyrinae</taxon>
        <taxon>Satyrini</taxon>
        <taxon>Parargina</taxon>
        <taxon>Pararge</taxon>
    </lineage>
</organism>
<accession>A0A8S4R180</accession>
<comment type="caution">
    <text evidence="2">The sequence shown here is derived from an EMBL/GenBank/DDBJ whole genome shotgun (WGS) entry which is preliminary data.</text>
</comment>
<dbReference type="GO" id="GO:0005634">
    <property type="term" value="C:nucleus"/>
    <property type="evidence" value="ECO:0007669"/>
    <property type="project" value="InterPro"/>
</dbReference>
<evidence type="ECO:0000259" key="1">
    <source>
        <dbReference type="Pfam" id="PF07776"/>
    </source>
</evidence>
<dbReference type="Pfam" id="PF07776">
    <property type="entry name" value="zf-AD"/>
    <property type="match status" value="1"/>
</dbReference>